<dbReference type="AlphaFoldDB" id="A0A5C1QB53"/>
<dbReference type="OrthoDB" id="3078260at2"/>
<dbReference type="EMBL" id="CP035807">
    <property type="protein sequence ID" value="QEN04598.1"/>
    <property type="molecule type" value="Genomic_DNA"/>
</dbReference>
<name>A0A5C1QB53_9SPIO</name>
<dbReference type="Proteomes" id="UP000323824">
    <property type="component" value="Chromosome"/>
</dbReference>
<protein>
    <submittedName>
        <fullName evidence="1">DUF4826 family protein</fullName>
    </submittedName>
</protein>
<dbReference type="InterPro" id="IPR032251">
    <property type="entry name" value="DUF4826"/>
</dbReference>
<sequence>MLSKNETFKPPTKSEEWANAEFANVLDYMCEQDVNFDGSIFLQWLAVPYISIWFARVSNNNNVKVWIIHNLEFSDHIVSSDIKTSRDAIILFSTKWISQDESNLRVRNNNRSKLKSFGSMLLNVGCDDELWKDHEYCI</sequence>
<reference evidence="1 2" key="1">
    <citation type="submission" date="2019-02" db="EMBL/GenBank/DDBJ databases">
        <authorList>
            <person name="Fomenkov A."/>
            <person name="Dubinina G."/>
            <person name="Grabovich M."/>
            <person name="Vincze T."/>
            <person name="Roberts R.J."/>
        </authorList>
    </citation>
    <scope>NUCLEOTIDE SEQUENCE [LARGE SCALE GENOMIC DNA]</scope>
    <source>
        <strain evidence="1 2">P</strain>
    </source>
</reference>
<reference evidence="1 2" key="2">
    <citation type="submission" date="2019-09" db="EMBL/GenBank/DDBJ databases">
        <title>Complete Genome Sequence and Methylome Analysis of free living Spirochaetas.</title>
        <authorList>
            <person name="Leshcheva N."/>
            <person name="Mikheeva N."/>
        </authorList>
    </citation>
    <scope>NUCLEOTIDE SEQUENCE [LARGE SCALE GENOMIC DNA]</scope>
    <source>
        <strain evidence="1 2">P</strain>
    </source>
</reference>
<accession>A0A5C1QB53</accession>
<dbReference type="Pfam" id="PF16108">
    <property type="entry name" value="DUF4826"/>
    <property type="match status" value="1"/>
</dbReference>
<proteinExistence type="predicted"/>
<organism evidence="1 2">
    <name type="scientific">Thiospirochaeta perfilievii</name>
    <dbReference type="NCBI Taxonomy" id="252967"/>
    <lineage>
        <taxon>Bacteria</taxon>
        <taxon>Pseudomonadati</taxon>
        <taxon>Spirochaetota</taxon>
        <taxon>Spirochaetia</taxon>
        <taxon>Spirochaetales</taxon>
        <taxon>Spirochaetaceae</taxon>
        <taxon>Thiospirochaeta</taxon>
    </lineage>
</organism>
<keyword evidence="2" id="KW-1185">Reference proteome</keyword>
<evidence type="ECO:0000313" key="1">
    <source>
        <dbReference type="EMBL" id="QEN04598.1"/>
    </source>
</evidence>
<evidence type="ECO:0000313" key="2">
    <source>
        <dbReference type="Proteomes" id="UP000323824"/>
    </source>
</evidence>
<dbReference type="KEGG" id="sper:EW093_07740"/>
<gene>
    <name evidence="1" type="ORF">EW093_07740</name>
</gene>
<dbReference type="RefSeq" id="WP_149567841.1">
    <property type="nucleotide sequence ID" value="NZ_CP035807.1"/>
</dbReference>